<keyword evidence="2" id="KW-0812">Transmembrane</keyword>
<keyword evidence="2" id="KW-0472">Membrane</keyword>
<dbReference type="AlphaFoldDB" id="A0A4R4YH17"/>
<gene>
    <name evidence="3" type="ORF">E1288_29065</name>
</gene>
<accession>A0A4R4YH17</accession>
<evidence type="ECO:0008006" key="5">
    <source>
        <dbReference type="Google" id="ProtNLM"/>
    </source>
</evidence>
<feature type="transmembrane region" description="Helical" evidence="2">
    <location>
        <begin position="47"/>
        <end position="70"/>
    </location>
</feature>
<sequence length="179" mass="18335">MLIRSGGVLMVVFRRGLVRRSVAGPATSSAVGFFAVVAGMVPTAVAVWWSGGQVAGLVVLCLVAGGYGFAVRNATGALVTAVLGWMLFNGFVVHSHGDLGWNGSGDTVRLAALTGAALLGALLGNVRATRLERPVVVETTPAPRVEQPAGDRQPREELAKSASSPEVAVPPARASRPVA</sequence>
<organism evidence="3 4">
    <name type="scientific">Saccharopolyspora elongata</name>
    <dbReference type="NCBI Taxonomy" id="2530387"/>
    <lineage>
        <taxon>Bacteria</taxon>
        <taxon>Bacillati</taxon>
        <taxon>Actinomycetota</taxon>
        <taxon>Actinomycetes</taxon>
        <taxon>Pseudonocardiales</taxon>
        <taxon>Pseudonocardiaceae</taxon>
        <taxon>Saccharopolyspora</taxon>
    </lineage>
</organism>
<dbReference type="Proteomes" id="UP000294947">
    <property type="component" value="Unassembled WGS sequence"/>
</dbReference>
<reference evidence="3 4" key="1">
    <citation type="submission" date="2019-03" db="EMBL/GenBank/DDBJ databases">
        <title>Draft genome sequences of novel Actinobacteria.</title>
        <authorList>
            <person name="Sahin N."/>
            <person name="Ay H."/>
            <person name="Saygin H."/>
        </authorList>
    </citation>
    <scope>NUCLEOTIDE SEQUENCE [LARGE SCALE GENOMIC DNA]</scope>
    <source>
        <strain evidence="3 4">7K502</strain>
    </source>
</reference>
<comment type="caution">
    <text evidence="3">The sequence shown here is derived from an EMBL/GenBank/DDBJ whole genome shotgun (WGS) entry which is preliminary data.</text>
</comment>
<dbReference type="EMBL" id="SMKW01000046">
    <property type="protein sequence ID" value="TDD42552.1"/>
    <property type="molecule type" value="Genomic_DNA"/>
</dbReference>
<feature type="transmembrane region" description="Helical" evidence="2">
    <location>
        <begin position="77"/>
        <end position="96"/>
    </location>
</feature>
<evidence type="ECO:0000313" key="4">
    <source>
        <dbReference type="Proteomes" id="UP000294947"/>
    </source>
</evidence>
<name>A0A4R4YH17_9PSEU</name>
<feature type="region of interest" description="Disordered" evidence="1">
    <location>
        <begin position="139"/>
        <end position="179"/>
    </location>
</feature>
<evidence type="ECO:0000313" key="3">
    <source>
        <dbReference type="EMBL" id="TDD42552.1"/>
    </source>
</evidence>
<evidence type="ECO:0000256" key="1">
    <source>
        <dbReference type="SAM" id="MobiDB-lite"/>
    </source>
</evidence>
<feature type="compositionally biased region" description="Low complexity" evidence="1">
    <location>
        <begin position="161"/>
        <end position="179"/>
    </location>
</feature>
<evidence type="ECO:0000256" key="2">
    <source>
        <dbReference type="SAM" id="Phobius"/>
    </source>
</evidence>
<proteinExistence type="predicted"/>
<protein>
    <recommendedName>
        <fullName evidence="5">Integral membrane protein</fullName>
    </recommendedName>
</protein>
<feature type="transmembrane region" description="Helical" evidence="2">
    <location>
        <begin position="21"/>
        <end position="41"/>
    </location>
</feature>
<keyword evidence="4" id="KW-1185">Reference proteome</keyword>
<keyword evidence="2" id="KW-1133">Transmembrane helix</keyword>
<feature type="transmembrane region" description="Helical" evidence="2">
    <location>
        <begin position="108"/>
        <end position="126"/>
    </location>
</feature>